<keyword evidence="6" id="KW-0597">Phosphoprotein</keyword>
<dbReference type="InterPro" id="IPR057737">
    <property type="entry name" value="Condensation_MtbB-like"/>
</dbReference>
<dbReference type="InterPro" id="IPR001242">
    <property type="entry name" value="Condensation_dom"/>
</dbReference>
<dbReference type="GO" id="GO:0016491">
    <property type="term" value="F:oxidoreductase activity"/>
    <property type="evidence" value="ECO:0007669"/>
    <property type="project" value="InterPro"/>
</dbReference>
<dbReference type="Pfam" id="PF18563">
    <property type="entry name" value="TubC_N"/>
    <property type="match status" value="1"/>
</dbReference>
<dbReference type="SUPFAM" id="SSF52777">
    <property type="entry name" value="CoA-dependent acyltransferases"/>
    <property type="match status" value="4"/>
</dbReference>
<dbReference type="Gene3D" id="3.30.300.30">
    <property type="match status" value="3"/>
</dbReference>
<dbReference type="Gene3D" id="3.40.109.10">
    <property type="entry name" value="NADH Oxidase"/>
    <property type="match status" value="1"/>
</dbReference>
<dbReference type="InterPro" id="IPR044894">
    <property type="entry name" value="TubC_N_sf"/>
</dbReference>
<dbReference type="CDD" id="cd12114">
    <property type="entry name" value="A_NRPS_TlmIV_like"/>
    <property type="match status" value="1"/>
</dbReference>
<dbReference type="InterPro" id="IPR041464">
    <property type="entry name" value="TubC_N"/>
</dbReference>
<dbReference type="InterPro" id="IPR029479">
    <property type="entry name" value="Nitroreductase"/>
</dbReference>
<dbReference type="GO" id="GO:0005829">
    <property type="term" value="C:cytosol"/>
    <property type="evidence" value="ECO:0007669"/>
    <property type="project" value="TreeGrafter"/>
</dbReference>
<dbReference type="Proteomes" id="UP001223520">
    <property type="component" value="Plasmid unnamed1"/>
</dbReference>
<dbReference type="InterPro" id="IPR010071">
    <property type="entry name" value="AA_adenyl_dom"/>
</dbReference>
<dbReference type="GO" id="GO:0043041">
    <property type="term" value="P:amino acid activation for nonribosomal peptide biosynthetic process"/>
    <property type="evidence" value="ECO:0007669"/>
    <property type="project" value="TreeGrafter"/>
</dbReference>
<dbReference type="GO" id="GO:0072330">
    <property type="term" value="P:monocarboxylic acid biosynthetic process"/>
    <property type="evidence" value="ECO:0007669"/>
    <property type="project" value="UniProtKB-ARBA"/>
</dbReference>
<dbReference type="GO" id="GO:0009239">
    <property type="term" value="P:enterobactin biosynthetic process"/>
    <property type="evidence" value="ECO:0007669"/>
    <property type="project" value="TreeGrafter"/>
</dbReference>
<geneLocation type="plasmid" evidence="10 11">
    <name>unnamed1</name>
</geneLocation>
<dbReference type="FunFam" id="3.30.300.30:FF:000010">
    <property type="entry name" value="Enterobactin synthetase component F"/>
    <property type="match status" value="1"/>
</dbReference>
<comment type="similarity">
    <text evidence="3">Belongs to the ATP-dependent AMP-binding enzyme family. MbtB subfamily.</text>
</comment>
<dbReference type="InterPro" id="IPR025110">
    <property type="entry name" value="AMP-bd_C"/>
</dbReference>
<dbReference type="Pfam" id="PF00881">
    <property type="entry name" value="Nitroreductase"/>
    <property type="match status" value="1"/>
</dbReference>
<accession>A0AAJ6NYP1</accession>
<feature type="domain" description="Carrier" evidence="9">
    <location>
        <begin position="2348"/>
        <end position="2424"/>
    </location>
</feature>
<dbReference type="InterPro" id="IPR023213">
    <property type="entry name" value="CAT-like_dom_sf"/>
</dbReference>
<dbReference type="GO" id="GO:0009366">
    <property type="term" value="C:enterobactin synthetase complex"/>
    <property type="evidence" value="ECO:0007669"/>
    <property type="project" value="TreeGrafter"/>
</dbReference>
<dbReference type="CDD" id="cd02142">
    <property type="entry name" value="McbC_SagB-like_oxidoreductase"/>
    <property type="match status" value="1"/>
</dbReference>
<feature type="domain" description="Carrier" evidence="9">
    <location>
        <begin position="1057"/>
        <end position="1132"/>
    </location>
</feature>
<comment type="cofactor">
    <cofactor evidence="1">
        <name>pantetheine 4'-phosphate</name>
        <dbReference type="ChEBI" id="CHEBI:47942"/>
    </cofactor>
</comment>
<dbReference type="PROSITE" id="PS00455">
    <property type="entry name" value="AMP_BINDING"/>
    <property type="match status" value="2"/>
</dbReference>
<dbReference type="CDD" id="cd19535">
    <property type="entry name" value="Cyc_NRPS"/>
    <property type="match status" value="1"/>
</dbReference>
<keyword evidence="10" id="KW-0614">Plasmid</keyword>
<evidence type="ECO:0000256" key="7">
    <source>
        <dbReference type="ARBA" id="ARBA00022598"/>
    </source>
</evidence>
<evidence type="ECO:0000259" key="9">
    <source>
        <dbReference type="PROSITE" id="PS50075"/>
    </source>
</evidence>
<dbReference type="Gene3D" id="1.10.1200.10">
    <property type="entry name" value="ACP-like"/>
    <property type="match status" value="2"/>
</dbReference>
<dbReference type="EMBL" id="CP124544">
    <property type="protein sequence ID" value="WGV29179.1"/>
    <property type="molecule type" value="Genomic_DNA"/>
</dbReference>
<gene>
    <name evidence="10" type="ORF">QI031_30720</name>
</gene>
<dbReference type="FunFam" id="3.30.559.30:FF:000006">
    <property type="entry name" value="Yersiniabactin polyketide/non-ribosomal peptide synthetase"/>
    <property type="match status" value="1"/>
</dbReference>
<dbReference type="PRINTS" id="PR00154">
    <property type="entry name" value="AMPBINDING"/>
</dbReference>
<evidence type="ECO:0000313" key="10">
    <source>
        <dbReference type="EMBL" id="WGV29179.1"/>
    </source>
</evidence>
<dbReference type="Gene3D" id="3.30.559.10">
    <property type="entry name" value="Chloramphenicol acetyltransferase-like domain"/>
    <property type="match status" value="2"/>
</dbReference>
<dbReference type="Gene3D" id="3.30.559.30">
    <property type="entry name" value="Nonribosomal peptide synthetase, condensation domain"/>
    <property type="match status" value="2"/>
</dbReference>
<dbReference type="RefSeq" id="WP_281486373.1">
    <property type="nucleotide sequence ID" value="NZ_CP124544.1"/>
</dbReference>
<proteinExistence type="inferred from homology"/>
<dbReference type="GO" id="GO:0008610">
    <property type="term" value="P:lipid biosynthetic process"/>
    <property type="evidence" value="ECO:0007669"/>
    <property type="project" value="UniProtKB-ARBA"/>
</dbReference>
<keyword evidence="7" id="KW-0436">Ligase</keyword>
<dbReference type="CDD" id="cd19531">
    <property type="entry name" value="LCL_NRPS-like"/>
    <property type="match status" value="1"/>
</dbReference>
<dbReference type="PANTHER" id="PTHR45527">
    <property type="entry name" value="NONRIBOSOMAL PEPTIDE SYNTHETASE"/>
    <property type="match status" value="1"/>
</dbReference>
<dbReference type="InterPro" id="IPR045851">
    <property type="entry name" value="AMP-bd_C_sf"/>
</dbReference>
<evidence type="ECO:0000256" key="6">
    <source>
        <dbReference type="ARBA" id="ARBA00022553"/>
    </source>
</evidence>
<keyword evidence="5" id="KW-0596">Phosphopantetheine</keyword>
<keyword evidence="11" id="KW-1185">Reference proteome</keyword>
<dbReference type="InterPro" id="IPR000873">
    <property type="entry name" value="AMP-dep_synth/lig_dom"/>
</dbReference>
<dbReference type="FunFam" id="3.40.50.12780:FF:000012">
    <property type="entry name" value="Non-ribosomal peptide synthetase"/>
    <property type="match status" value="2"/>
</dbReference>
<dbReference type="NCBIfam" id="TIGR01733">
    <property type="entry name" value="AA-adenyl-dom"/>
    <property type="match status" value="2"/>
</dbReference>
<dbReference type="SUPFAM" id="SSF55469">
    <property type="entry name" value="FMN-dependent nitroreductase-like"/>
    <property type="match status" value="1"/>
</dbReference>
<dbReference type="InterPro" id="IPR036736">
    <property type="entry name" value="ACP-like_sf"/>
</dbReference>
<evidence type="ECO:0000313" key="11">
    <source>
        <dbReference type="Proteomes" id="UP001223520"/>
    </source>
</evidence>
<dbReference type="InterPro" id="IPR020806">
    <property type="entry name" value="PKS_PP-bd"/>
</dbReference>
<evidence type="ECO:0000256" key="3">
    <source>
        <dbReference type="ARBA" id="ARBA00007380"/>
    </source>
</evidence>
<evidence type="ECO:0000256" key="8">
    <source>
        <dbReference type="ARBA" id="ARBA00033440"/>
    </source>
</evidence>
<dbReference type="GO" id="GO:0031177">
    <property type="term" value="F:phosphopantetheine binding"/>
    <property type="evidence" value="ECO:0007669"/>
    <property type="project" value="InterPro"/>
</dbReference>
<evidence type="ECO:0000256" key="4">
    <source>
        <dbReference type="ARBA" id="ARBA00016743"/>
    </source>
</evidence>
<reference evidence="10 11" key="1">
    <citation type="journal article" date="2023" name="Limnol Oceanogr Lett">
        <title>Environmental adaptations by the intertidal Antarctic cyanobacterium Halotia branconii CENA392 as revealed using long-read genome sequencing.</title>
        <authorList>
            <person name="Dextro R.B."/>
            <person name="Delbaje E."/>
            <person name="Freitas P.N.N."/>
            <person name="Geraldes V."/>
            <person name="Pinto E."/>
            <person name="Long P.F."/>
            <person name="Fiore M.F."/>
        </authorList>
    </citation>
    <scope>NUCLEOTIDE SEQUENCE [LARGE SCALE GENOMIC DNA]</scope>
    <source>
        <strain evidence="10 11">CENA392</strain>
        <plasmid evidence="10 11">unnamed1</plasmid>
    </source>
</reference>
<organism evidence="10 11">
    <name type="scientific">Halotia branconii CENA392</name>
    <dbReference type="NCBI Taxonomy" id="1539056"/>
    <lineage>
        <taxon>Bacteria</taxon>
        <taxon>Bacillati</taxon>
        <taxon>Cyanobacteriota</taxon>
        <taxon>Cyanophyceae</taxon>
        <taxon>Nostocales</taxon>
        <taxon>Nodulariaceae</taxon>
        <taxon>Halotia</taxon>
    </lineage>
</organism>
<dbReference type="Pfam" id="PF00550">
    <property type="entry name" value="PP-binding"/>
    <property type="match status" value="2"/>
</dbReference>
<evidence type="ECO:0000256" key="2">
    <source>
        <dbReference type="ARBA" id="ARBA00005102"/>
    </source>
</evidence>
<dbReference type="InterPro" id="IPR020845">
    <property type="entry name" value="AMP-binding_CS"/>
</dbReference>
<dbReference type="Gene3D" id="3.40.50.980">
    <property type="match status" value="4"/>
</dbReference>
<dbReference type="SMART" id="SM00823">
    <property type="entry name" value="PKS_PP"/>
    <property type="match status" value="2"/>
</dbReference>
<dbReference type="FunFam" id="3.30.559.10:FF:000023">
    <property type="entry name" value="Non-ribosomal peptide synthetase"/>
    <property type="match status" value="1"/>
</dbReference>
<dbReference type="FunFam" id="3.40.50.980:FF:000001">
    <property type="entry name" value="Non-ribosomal peptide synthetase"/>
    <property type="match status" value="2"/>
</dbReference>
<dbReference type="PROSITE" id="PS00012">
    <property type="entry name" value="PHOSPHOPANTETHEINE"/>
    <property type="match status" value="1"/>
</dbReference>
<dbReference type="SUPFAM" id="SSF47336">
    <property type="entry name" value="ACP-like"/>
    <property type="match status" value="2"/>
</dbReference>
<dbReference type="Gene3D" id="2.30.38.10">
    <property type="entry name" value="Luciferase, Domain 3"/>
    <property type="match status" value="2"/>
</dbReference>
<evidence type="ECO:0000256" key="5">
    <source>
        <dbReference type="ARBA" id="ARBA00022450"/>
    </source>
</evidence>
<dbReference type="Pfam" id="PF13193">
    <property type="entry name" value="AMP-binding_C"/>
    <property type="match status" value="1"/>
</dbReference>
<dbReference type="InterPro" id="IPR006162">
    <property type="entry name" value="Ppantetheine_attach_site"/>
</dbReference>
<dbReference type="CDD" id="cd05930">
    <property type="entry name" value="A_NRPS"/>
    <property type="match status" value="1"/>
</dbReference>
<dbReference type="InterPro" id="IPR009081">
    <property type="entry name" value="PP-bd_ACP"/>
</dbReference>
<dbReference type="InterPro" id="IPR000415">
    <property type="entry name" value="Nitroreductase-like"/>
</dbReference>
<dbReference type="FunFam" id="1.10.1200.10:FF:000016">
    <property type="entry name" value="Non-ribosomal peptide synthase"/>
    <property type="match status" value="1"/>
</dbReference>
<dbReference type="Gene3D" id="1.10.10.1830">
    <property type="entry name" value="Non-ribosomal peptide synthase, adenylation domain"/>
    <property type="match status" value="1"/>
</dbReference>
<protein>
    <recommendedName>
        <fullName evidence="4">Phenyloxazoline synthase MbtB</fullName>
    </recommendedName>
    <alternativeName>
        <fullName evidence="8">Mycobactin synthetase protein B</fullName>
    </alternativeName>
</protein>
<dbReference type="Pfam" id="PF00501">
    <property type="entry name" value="AMP-binding"/>
    <property type="match status" value="2"/>
</dbReference>
<dbReference type="PROSITE" id="PS50075">
    <property type="entry name" value="CARRIER"/>
    <property type="match status" value="2"/>
</dbReference>
<name>A0AAJ6NYP1_9CYAN</name>
<dbReference type="Pfam" id="PF00668">
    <property type="entry name" value="Condensation"/>
    <property type="match status" value="2"/>
</dbReference>
<comment type="pathway">
    <text evidence="2">Siderophore biosynthesis; mycobactin biosynthesis.</text>
</comment>
<dbReference type="FunFam" id="2.30.38.10:FF:000001">
    <property type="entry name" value="Non-ribosomal peptide synthetase PvdI"/>
    <property type="match status" value="1"/>
</dbReference>
<dbReference type="InterPro" id="IPR020459">
    <property type="entry name" value="AMP-binding"/>
</dbReference>
<sequence length="2447" mass="276833">MNLVEFLTQLSQQNIELWVEDSKLRYRGRKEVLTSTVLNQIKQHKTEIIDLLRQGFHTSKSYPLTHGQQGLWFLYKLAPTSAAYNVAFTARICSHLNIPALQRAFQKLVNRHATLRTTFAQKDGEPFQQVDEYQEVDFENIDASVWNEDELKSQVIAAYQRPFNLEKGNLLRVNLFTCSDYNYVILLTIHHIVIDGFSLGIILDELRSLYEAENTGRVISLPAIKYQYQDFVQWQRNTLASSVGDELWNYWREQLAGELPILKLPTDRSRPPIQSYRGASHTFELNPELTSALRGMAKAQGATLYMTLLTAFQVLLYRLSGQEDIIVGAPIEGRSQPGFAETVGFFVNMLALRVNLAGNPTFSQLLTQARQTVLDAIAHQDYPSTLLIERSQLNRDPSLPGLFRVSFNLLKLSEIAQDYELSVSDKTKSRENWGGLTLEPFVIPQQEGQNDLVFDMMETTESLIGILRYNTDLFDATTITRIANHFQTLLTGIIANPQQQIASLPLLTEAEENHLLWEWNNNQVDYPQDRVTHQLFENCVNQQPNAVAVVFPNVETFHETSLQLTYQQLNSKANQLAHYLRSLGIGKNQLVGICVERSLEMIIALLGVLKAGGAYLPLDPAYPEERLSFMLRDSQVSILLTQQKLVASLAIEDLAVVCLDRDWEDISQESEENLVINTTSQDLAYVIYTSGSTGKSKGVAIAHRSLVNAFYAWEKAYQLQSLTSHLQMASFAFDVFSGDVIRALCSGAKLVLCPREWLLEPDKLYKLMLVEKIDSAEFVPAVLRNLVEYLQRTQQNLNFMKLLVVGSDSLYVQEYQEFQRFCGEQTRLINSYGVTEACIDSTYFELGIEKLGSGLVPIGRPFANTQVYILDRYLQLVPIGVAGELYIGGAGLAQGYLNRPDLTKEKFIPNPFVQTRLIASLHTPIFYKTGDLARYLPDGNIELLGRIDDQVKIRGFRIELGEIEAVLSSHPQVQAAVVMLRELQTDNKSIVAYIVSGQQSLTTSELRNFLKQKLPDYMIPSAIAILETLPLTPNGKVDRRALPIPDMEQSREIDFVPPRTPTEEAIANIIAAVLGLTQVGIHDNFFELGGHSLLATQVIARLQQTLNIELPLRSLLASPTVAGLSEAVTSSTKTESSVNLPTIVPNPQQLYQPFPLTDIQQAYWLGRNEAFELGNIAAHGYLELDCHHLDLTRLNQAWQQLILRHDMLRAVILPDGQQQILSTVPAYEIEVLDLQNLEVMREQMSHEVLPAEQWPLFRIRATPIDEQRTRLHLSFDALIADAWSVFMLMREWLDLYNNSEFVLPPLELSFRDYVLGESTLKNTPQYQRSQEYWFNRLDTLPPAPELPLAKNPNSITNPRFQRRSSQLSPEQWRKLQNRAQQFHLTPSGVLLAAFAEVLSQWSRNPKFTINLTLFKRLPLHPQVNEIVGDFTSLTLLEVDRSIPQSFSNHAQQLQQQLWQDLDHGYISGLQVQRELSRQRQSYQFMPVIFTSTLGLESLGQDTSILSQLGELVYSISQTPQVWLDNQLREQNGTLIFNWDAVEELFPAGLLDEMFAAYCDLLQQLITSDAIWSKIQRELPQPTIANYPTADISEETLHSLFIKQVQIQADSLAVITPERTLTYQELYQHALQLASQLRELGASNNNAIAVVMEKGWEQVVAVLGILIAGAAYLPIDPELPAERQWYLLTQGQVKFIVTQPHLHLSLPSGVQQVCVESQLRGDGKDIKLVQTPDDLAYIIYTSGSTGSPKGVMINHRGAVNTILDINRRFGVRSSDRILALSALNFDLSVYDIFGILAAGGTIVIPSAEQTKDPAHWLELIVSQQITLWNSVPALMQMLVEYLTNQPQQPSSLRLALLSGDWLPLNLPNQIQTLWSNIQVVSLGGATEASIWSIYYPITQVDPNWKSIPYGKPLDNQQVYVFNHNLQQTPVWVTGQLYIGGIGLAKGYWKDEQKTNASFITHPVTKEKLYKTGDLGRYLPDGNIEFLGREDFQVKINGYRIELGEIEAILKQHPTVKEAVVTTVEQTQQLVAYIVSDTPTPNLAEAYQPTQQPRVLTDAGERIEFKLQQPGIRKSKSSPITINLPKSELEPTAYLQRQSYRQFLTQKISLERFSKFLNCLQQMQLGDYPLPKYRYPSAGSLYPVQTYLFIKPNSIETLPAGIYYYHPSDHNLILLHSTNEIDSSVYLENQVLFEQSAFTIYLIGKLSAIAPMYGEIARDFCLLEAGHIGQLLMNSAPTQEIGLCPLGYLEFPQIQDLFQLKANQILLYSFVGGKIYPTDSQQWSILKNPQTTKSNSTQFREYLQQKLPQYMIPAEYIFIDTLPLTTNGKIDRKALPTPNLATATSATLVPPQTQTEKKIAEFIQQLLQIEVVGIQNNFFELGIDSLKLVQLKNHLQNQFQVNIPMRQLLVETTNIQQLALAIDEQLIIAKITQKPLTTEQDDDKEIIQI</sequence>
<dbReference type="NCBIfam" id="NF003417">
    <property type="entry name" value="PRK04813.1"/>
    <property type="match status" value="3"/>
</dbReference>
<dbReference type="KEGG" id="hbq:QI031_30720"/>
<dbReference type="GO" id="GO:0047527">
    <property type="term" value="F:2,3-dihydroxybenzoate-serine ligase activity"/>
    <property type="evidence" value="ECO:0007669"/>
    <property type="project" value="TreeGrafter"/>
</dbReference>
<dbReference type="SUPFAM" id="SSF56801">
    <property type="entry name" value="Acetyl-CoA synthetase-like"/>
    <property type="match status" value="2"/>
</dbReference>
<dbReference type="PANTHER" id="PTHR45527:SF1">
    <property type="entry name" value="FATTY ACID SYNTHASE"/>
    <property type="match status" value="1"/>
</dbReference>
<evidence type="ECO:0000256" key="1">
    <source>
        <dbReference type="ARBA" id="ARBA00001957"/>
    </source>
</evidence>